<feature type="transmembrane region" description="Helical" evidence="1">
    <location>
        <begin position="46"/>
        <end position="63"/>
    </location>
</feature>
<feature type="transmembrane region" description="Helical" evidence="1">
    <location>
        <begin position="133"/>
        <end position="155"/>
    </location>
</feature>
<evidence type="ECO:0000256" key="1">
    <source>
        <dbReference type="SAM" id="Phobius"/>
    </source>
</evidence>
<dbReference type="InterPro" id="IPR009936">
    <property type="entry name" value="DUF1468"/>
</dbReference>
<name>A0A1G9IGI3_9GAMM</name>
<sequence>MNRTMVRELLSVALMLSLGVAGLVHIQYGNWRVAPLVPSYIMPQTAYYFLIASGIWVLAMLGLEARRRRQGHGADEGPAQDLVAIGLASGLMLGGAVVYFWMVLNLGLIVSTYLYNALLIAVLAPGARTISILVVPLLVAAVVWLLFIQMIGITLPPSLLF</sequence>
<dbReference type="OrthoDB" id="6159728at2"/>
<keyword evidence="1" id="KW-0472">Membrane</keyword>
<dbReference type="Proteomes" id="UP000199107">
    <property type="component" value="Unassembled WGS sequence"/>
</dbReference>
<protein>
    <submittedName>
        <fullName evidence="3">Tripartite tricarboxylate transporter TctB family protein</fullName>
    </submittedName>
</protein>
<organism evidence="3 4">
    <name type="scientific">Franzmannia pantelleriensis</name>
    <dbReference type="NCBI Taxonomy" id="48727"/>
    <lineage>
        <taxon>Bacteria</taxon>
        <taxon>Pseudomonadati</taxon>
        <taxon>Pseudomonadota</taxon>
        <taxon>Gammaproteobacteria</taxon>
        <taxon>Oceanospirillales</taxon>
        <taxon>Halomonadaceae</taxon>
        <taxon>Franzmannia</taxon>
    </lineage>
</organism>
<keyword evidence="4" id="KW-1185">Reference proteome</keyword>
<feature type="domain" description="DUF1468" evidence="2">
    <location>
        <begin position="13"/>
        <end position="156"/>
    </location>
</feature>
<feature type="transmembrane region" description="Helical" evidence="1">
    <location>
        <begin position="83"/>
        <end position="102"/>
    </location>
</feature>
<gene>
    <name evidence="3" type="ORF">SAMN05192555_103170</name>
</gene>
<dbReference type="STRING" id="48727.SAMN05192555_103170"/>
<accession>A0A1G9IGI3</accession>
<dbReference type="AlphaFoldDB" id="A0A1G9IGI3"/>
<evidence type="ECO:0000259" key="2">
    <source>
        <dbReference type="Pfam" id="PF07331"/>
    </source>
</evidence>
<dbReference type="EMBL" id="FNGH01000003">
    <property type="protein sequence ID" value="SDL24388.1"/>
    <property type="molecule type" value="Genomic_DNA"/>
</dbReference>
<reference evidence="4" key="1">
    <citation type="submission" date="2016-10" db="EMBL/GenBank/DDBJ databases">
        <authorList>
            <person name="Varghese N."/>
            <person name="Submissions S."/>
        </authorList>
    </citation>
    <scope>NUCLEOTIDE SEQUENCE [LARGE SCALE GENOMIC DNA]</scope>
    <source>
        <strain evidence="4">AAP</strain>
    </source>
</reference>
<keyword evidence="1" id="KW-0812">Transmembrane</keyword>
<evidence type="ECO:0000313" key="4">
    <source>
        <dbReference type="Proteomes" id="UP000199107"/>
    </source>
</evidence>
<dbReference type="Pfam" id="PF07331">
    <property type="entry name" value="TctB"/>
    <property type="match status" value="1"/>
</dbReference>
<evidence type="ECO:0000313" key="3">
    <source>
        <dbReference type="EMBL" id="SDL24388.1"/>
    </source>
</evidence>
<feature type="transmembrane region" description="Helical" evidence="1">
    <location>
        <begin position="108"/>
        <end position="126"/>
    </location>
</feature>
<proteinExistence type="predicted"/>
<keyword evidence="1" id="KW-1133">Transmembrane helix</keyword>